<dbReference type="GO" id="GO:0005324">
    <property type="term" value="F:long-chain fatty acid transmembrane transporter activity"/>
    <property type="evidence" value="ECO:0007669"/>
    <property type="project" value="TreeGrafter"/>
</dbReference>
<dbReference type="InterPro" id="IPR045851">
    <property type="entry name" value="AMP-bd_C_sf"/>
</dbReference>
<dbReference type="Gene3D" id="3.30.300.30">
    <property type="match status" value="1"/>
</dbReference>
<evidence type="ECO:0000256" key="1">
    <source>
        <dbReference type="ARBA" id="ARBA00006432"/>
    </source>
</evidence>
<dbReference type="AlphaFoldDB" id="A0A936NGT6"/>
<dbReference type="PANTHER" id="PTHR43107:SF15">
    <property type="entry name" value="FATTY ACID TRANSPORT PROTEIN 3, ISOFORM A"/>
    <property type="match status" value="1"/>
</dbReference>
<dbReference type="EMBL" id="JADJZA010000010">
    <property type="protein sequence ID" value="MBK9298699.1"/>
    <property type="molecule type" value="Genomic_DNA"/>
</dbReference>
<evidence type="ECO:0000313" key="6">
    <source>
        <dbReference type="EMBL" id="MBK9298699.1"/>
    </source>
</evidence>
<dbReference type="Gene3D" id="3.40.50.1820">
    <property type="entry name" value="alpha/beta hydrolase"/>
    <property type="match status" value="1"/>
</dbReference>
<dbReference type="SUPFAM" id="SSF56801">
    <property type="entry name" value="Acetyl-CoA synthetase-like"/>
    <property type="match status" value="1"/>
</dbReference>
<dbReference type="InterPro" id="IPR029058">
    <property type="entry name" value="AB_hydrolase_fold"/>
</dbReference>
<organism evidence="6 7">
    <name type="scientific">Candidatus Neomicrothrix subdominans</name>
    <dbReference type="NCBI Taxonomy" id="2954438"/>
    <lineage>
        <taxon>Bacteria</taxon>
        <taxon>Bacillati</taxon>
        <taxon>Actinomycetota</taxon>
        <taxon>Acidimicrobiia</taxon>
        <taxon>Acidimicrobiales</taxon>
        <taxon>Microthrixaceae</taxon>
        <taxon>Candidatus Neomicrothrix</taxon>
    </lineage>
</organism>
<sequence>MELSPTFLIETANRLGAAAQNVMEVARFGGLETDEEPSPFEVTCEQRNYRLRRYFPALAPNTKARRLARPPVVLVPPLMLSADVYDVAPGISAVAHLAAAGVDPWVVDFGAPEKEEGGLERTLTDHVLAVSDAVDRVREVTGRDVHLGGYSQGGMFCYQAAAYRRSAGLTSVVTFGSPADTSGMIPFGIPEEVAGRVLGLLADNLQFWGLPSWASSLGFKLMDPLKSLRSRIDFVTQLHDREALLPRERQRRFLMGDGWVAWPAPALADFMRQFVEHNRMLQGGFVIEDRTVTLADISVPVLTFIGEVDEIAPTAAVRAVHKAAPRAEIYETSMRAGHFGLVVGSKAATVTWPTVAAWALWRDGHGEQPGNVAPAGDGVQSQTDAVPSSERAAFNLNLATTVGLNMARTAVGTVVDTGKTVQSLGSQAIGQLPRLARLEQVDHNTRISMGTLLDEQASRHGDDPFFLFEGRSHTYGDAKVRIDNVVRGLISVGVRQGEHVGVLMGTRPSGLAAVAALSRLGAIAVMLRPGPDIAREVRLGEVDRIVADPENGALAAAATSVPVFVLGGGGDERDLGPTVTDMERIDPDAVRIPAWYLANPGRAEDLAFILFTGGGDKIRINHITNRRWALSAFGTASAAALSSRDTVYSVTPIHHPSGLLTSIGGAVAGGSRLALATHFDPATFWDEVRRYGVTIVSYTWTLVRDLVEAPPDPAERHHPVRMFIGSGMPAGLWKQVMDRFAPATVLEFYASTEGSAVLVNLNGRKVGAKGRPLPGSAEVRLARYDVLGERLVEGPDGFAVECDVGETGVLLAQARRASGIMAVTPLRGLFRRNDSWIATDDLFHRDEDGDFWLDDHVPAVIHTAQGPVPSVPIEDALGQLDEVSLAAAYGVIADRVGADADAEVAVAAVTLSGDHELDAAKLSNALSCLPLTERPSIVHVVDDIERTAWFRLRKFALRQAGLPSGGVQLHLDHTTGRYSASR</sequence>
<dbReference type="GO" id="GO:0005886">
    <property type="term" value="C:plasma membrane"/>
    <property type="evidence" value="ECO:0007669"/>
    <property type="project" value="TreeGrafter"/>
</dbReference>
<dbReference type="InterPro" id="IPR000873">
    <property type="entry name" value="AMP-dep_synth/lig_dom"/>
</dbReference>
<dbReference type="NCBIfam" id="NF005898">
    <property type="entry name" value="PRK07868.1"/>
    <property type="match status" value="1"/>
</dbReference>
<evidence type="ECO:0000256" key="2">
    <source>
        <dbReference type="ARBA" id="ARBA00022598"/>
    </source>
</evidence>
<keyword evidence="2" id="KW-0436">Ligase</keyword>
<feature type="domain" description="AMP-dependent synthetase/ligase" evidence="5">
    <location>
        <begin position="453"/>
        <end position="787"/>
    </location>
</feature>
<protein>
    <submittedName>
        <fullName evidence="6">AMP-binding protein</fullName>
    </submittedName>
</protein>
<evidence type="ECO:0000256" key="3">
    <source>
        <dbReference type="ARBA" id="ARBA00022741"/>
    </source>
</evidence>
<dbReference type="SUPFAM" id="SSF53474">
    <property type="entry name" value="alpha/beta-Hydrolases"/>
    <property type="match status" value="1"/>
</dbReference>
<accession>A0A936NGT6</accession>
<comment type="similarity">
    <text evidence="1">Belongs to the ATP-dependent AMP-binding enzyme family.</text>
</comment>
<dbReference type="GO" id="GO:0004467">
    <property type="term" value="F:long-chain fatty acid-CoA ligase activity"/>
    <property type="evidence" value="ECO:0007669"/>
    <property type="project" value="TreeGrafter"/>
</dbReference>
<dbReference type="Gene3D" id="3.40.50.12780">
    <property type="entry name" value="N-terminal domain of ligase-like"/>
    <property type="match status" value="1"/>
</dbReference>
<dbReference type="InterPro" id="IPR042099">
    <property type="entry name" value="ANL_N_sf"/>
</dbReference>
<evidence type="ECO:0000259" key="5">
    <source>
        <dbReference type="Pfam" id="PF00501"/>
    </source>
</evidence>
<proteinExistence type="inferred from homology"/>
<dbReference type="Proteomes" id="UP000727993">
    <property type="component" value="Unassembled WGS sequence"/>
</dbReference>
<reference evidence="6 7" key="1">
    <citation type="submission" date="2020-10" db="EMBL/GenBank/DDBJ databases">
        <title>Connecting structure to function with the recovery of over 1000 high-quality activated sludge metagenome-assembled genomes encoding full-length rRNA genes using long-read sequencing.</title>
        <authorList>
            <person name="Singleton C.M."/>
            <person name="Petriglieri F."/>
            <person name="Kristensen J.M."/>
            <person name="Kirkegaard R.H."/>
            <person name="Michaelsen T.Y."/>
            <person name="Andersen M.H."/>
            <person name="Karst S.M."/>
            <person name="Dueholm M.S."/>
            <person name="Nielsen P.H."/>
            <person name="Albertsen M."/>
        </authorList>
    </citation>
    <scope>NUCLEOTIDE SEQUENCE [LARGE SCALE GENOMIC DNA]</scope>
    <source>
        <strain evidence="6">Lyne_18-Q3-R50-59_MAXAC.006</strain>
    </source>
</reference>
<gene>
    <name evidence="6" type="ORF">IPN02_18105</name>
</gene>
<name>A0A936NGT6_9ACTN</name>
<evidence type="ECO:0000256" key="4">
    <source>
        <dbReference type="ARBA" id="ARBA00022840"/>
    </source>
</evidence>
<dbReference type="Pfam" id="PF00501">
    <property type="entry name" value="AMP-binding"/>
    <property type="match status" value="1"/>
</dbReference>
<keyword evidence="4" id="KW-0067">ATP-binding</keyword>
<dbReference type="GO" id="GO:0044539">
    <property type="term" value="P:long-chain fatty acid import into cell"/>
    <property type="evidence" value="ECO:0007669"/>
    <property type="project" value="TreeGrafter"/>
</dbReference>
<dbReference type="GO" id="GO:0005524">
    <property type="term" value="F:ATP binding"/>
    <property type="evidence" value="ECO:0007669"/>
    <property type="project" value="UniProtKB-KW"/>
</dbReference>
<evidence type="ECO:0000313" key="7">
    <source>
        <dbReference type="Proteomes" id="UP000727993"/>
    </source>
</evidence>
<comment type="caution">
    <text evidence="6">The sequence shown here is derived from an EMBL/GenBank/DDBJ whole genome shotgun (WGS) entry which is preliminary data.</text>
</comment>
<keyword evidence="3" id="KW-0547">Nucleotide-binding</keyword>
<dbReference type="PANTHER" id="PTHR43107">
    <property type="entry name" value="LONG-CHAIN FATTY ACID TRANSPORT PROTEIN"/>
    <property type="match status" value="1"/>
</dbReference>